<dbReference type="EMBL" id="CP118108">
    <property type="protein sequence ID" value="WDI00810.1"/>
    <property type="molecule type" value="Genomic_DNA"/>
</dbReference>
<sequence>MINSVSKILAALLAVLLLYVYPAVEAAGRQDDLSRLTTYNTVTKFVDAVRTKGYITPTMYEQFQEELALTGNTFDVKLEHMHKNYVPEYTDPMNQATFTGKFEAVLDGYYDEQIMEVLFPDNEMSRDEQARVYKLTAGDFFRVTCMNTNRTPADLFKEWLLLGQGNGSSIHVNYGGMVINEDY</sequence>
<reference evidence="2 5" key="1">
    <citation type="submission" date="2023-02" db="EMBL/GenBank/DDBJ databases">
        <title>Pathogen: clinical or host-associated sample.</title>
        <authorList>
            <person name="Hergert J."/>
            <person name="Casey R."/>
            <person name="Wagner J."/>
            <person name="Young E.L."/>
            <person name="Oakeson K.F."/>
        </authorList>
    </citation>
    <scope>NUCLEOTIDE SEQUENCE</scope>
    <source>
        <strain evidence="3 5">2022CK-00829</strain>
        <strain evidence="2">2022CK-00830</strain>
    </source>
</reference>
<dbReference type="Proteomes" id="UP001220962">
    <property type="component" value="Chromosome"/>
</dbReference>
<dbReference type="Proteomes" id="UP001221519">
    <property type="component" value="Chromosome"/>
</dbReference>
<keyword evidence="1" id="KW-0732">Signal</keyword>
<evidence type="ECO:0000313" key="5">
    <source>
        <dbReference type="Proteomes" id="UP001221519"/>
    </source>
</evidence>
<evidence type="ECO:0000256" key="1">
    <source>
        <dbReference type="SAM" id="SignalP"/>
    </source>
</evidence>
<dbReference type="AlphaFoldDB" id="A0AAX3MU41"/>
<evidence type="ECO:0000313" key="2">
    <source>
        <dbReference type="EMBL" id="WDH81095.1"/>
    </source>
</evidence>
<gene>
    <name evidence="2" type="ORF">PUW23_16330</name>
    <name evidence="3" type="ORF">PUW25_16155</name>
</gene>
<keyword evidence="5" id="KW-1185">Reference proteome</keyword>
<feature type="chain" id="PRO_5043847614" description="DUF3993 domain-containing protein" evidence="1">
    <location>
        <begin position="27"/>
        <end position="183"/>
    </location>
</feature>
<accession>A0AAX3MU41</accession>
<evidence type="ECO:0008006" key="6">
    <source>
        <dbReference type="Google" id="ProtNLM"/>
    </source>
</evidence>
<evidence type="ECO:0000313" key="4">
    <source>
        <dbReference type="Proteomes" id="UP001220962"/>
    </source>
</evidence>
<organism evidence="2 4">
    <name type="scientific">Paenibacillus urinalis</name>
    <dbReference type="NCBI Taxonomy" id="521520"/>
    <lineage>
        <taxon>Bacteria</taxon>
        <taxon>Bacillati</taxon>
        <taxon>Bacillota</taxon>
        <taxon>Bacilli</taxon>
        <taxon>Bacillales</taxon>
        <taxon>Paenibacillaceae</taxon>
        <taxon>Paenibacillus</taxon>
    </lineage>
</organism>
<evidence type="ECO:0000313" key="3">
    <source>
        <dbReference type="EMBL" id="WDI00810.1"/>
    </source>
</evidence>
<name>A0AAX3MU41_9BACL</name>
<protein>
    <recommendedName>
        <fullName evidence="6">DUF3993 domain-containing protein</fullName>
    </recommendedName>
</protein>
<dbReference type="RefSeq" id="WP_047910630.1">
    <property type="nucleotide sequence ID" value="NZ_CP118101.1"/>
</dbReference>
<dbReference type="EMBL" id="CP118101">
    <property type="protein sequence ID" value="WDH81095.1"/>
    <property type="molecule type" value="Genomic_DNA"/>
</dbReference>
<proteinExistence type="predicted"/>
<feature type="signal peptide" evidence="1">
    <location>
        <begin position="1"/>
        <end position="26"/>
    </location>
</feature>